<gene>
    <name evidence="10 12" type="primary">tuf</name>
    <name evidence="12" type="ORF">H8S11_07410</name>
</gene>
<evidence type="ECO:0000256" key="8">
    <source>
        <dbReference type="ARBA" id="ARBA00023134"/>
    </source>
</evidence>
<dbReference type="HAMAP" id="MF_00118_B">
    <property type="entry name" value="EF_Tu_B"/>
    <property type="match status" value="1"/>
</dbReference>
<dbReference type="Pfam" id="PF03143">
    <property type="entry name" value="GTP_EFTU_D3"/>
    <property type="match status" value="1"/>
</dbReference>
<comment type="subunit">
    <text evidence="10">Monomer.</text>
</comment>
<dbReference type="InterPro" id="IPR041709">
    <property type="entry name" value="EF-Tu_GTP-bd"/>
</dbReference>
<accession>A0A8J6J907</accession>
<dbReference type="NCBIfam" id="TIGR00231">
    <property type="entry name" value="small_GTP"/>
    <property type="match status" value="1"/>
</dbReference>
<organism evidence="12 13">
    <name type="scientific">Flintibacter hominis</name>
    <dbReference type="NCBI Taxonomy" id="2763048"/>
    <lineage>
        <taxon>Bacteria</taxon>
        <taxon>Bacillati</taxon>
        <taxon>Bacillota</taxon>
        <taxon>Clostridia</taxon>
        <taxon>Eubacteriales</taxon>
        <taxon>Flintibacter</taxon>
    </lineage>
</organism>
<dbReference type="CDD" id="cd01884">
    <property type="entry name" value="EF_Tu"/>
    <property type="match status" value="1"/>
</dbReference>
<evidence type="ECO:0000313" key="12">
    <source>
        <dbReference type="EMBL" id="MBC5722637.1"/>
    </source>
</evidence>
<keyword evidence="7 10" id="KW-0648">Protein biosynthesis</keyword>
<dbReference type="InterPro" id="IPR009000">
    <property type="entry name" value="Transl_B-barrel_sf"/>
</dbReference>
<dbReference type="InterPro" id="IPR004161">
    <property type="entry name" value="EFTu-like_2"/>
</dbReference>
<dbReference type="Gene3D" id="3.40.50.300">
    <property type="entry name" value="P-loop containing nucleotide triphosphate hydrolases"/>
    <property type="match status" value="1"/>
</dbReference>
<dbReference type="InterPro" id="IPR004160">
    <property type="entry name" value="Transl_elong_EFTu/EF1A_C"/>
</dbReference>
<dbReference type="Gene3D" id="2.40.30.10">
    <property type="entry name" value="Translation factors"/>
    <property type="match status" value="2"/>
</dbReference>
<dbReference type="PROSITE" id="PS00301">
    <property type="entry name" value="G_TR_1"/>
    <property type="match status" value="1"/>
</dbReference>
<feature type="binding site" evidence="10">
    <location>
        <position position="26"/>
    </location>
    <ligand>
        <name>Mg(2+)</name>
        <dbReference type="ChEBI" id="CHEBI:18420"/>
    </ligand>
</feature>
<feature type="binding site" evidence="10">
    <location>
        <begin position="136"/>
        <end position="139"/>
    </location>
    <ligand>
        <name>GTP</name>
        <dbReference type="ChEBI" id="CHEBI:37565"/>
    </ligand>
</feature>
<dbReference type="GO" id="GO:0005525">
    <property type="term" value="F:GTP binding"/>
    <property type="evidence" value="ECO:0007669"/>
    <property type="project" value="UniProtKB-UniRule"/>
</dbReference>
<dbReference type="InterPro" id="IPR050055">
    <property type="entry name" value="EF-Tu_GTPase"/>
</dbReference>
<dbReference type="NCBIfam" id="NF000766">
    <property type="entry name" value="PRK00049.1"/>
    <property type="match status" value="1"/>
</dbReference>
<dbReference type="InterPro" id="IPR004541">
    <property type="entry name" value="Transl_elong_EFTu/EF1A_bac/org"/>
</dbReference>
<keyword evidence="2 10" id="KW-0963">Cytoplasm</keyword>
<dbReference type="PRINTS" id="PR00315">
    <property type="entry name" value="ELONGATNFCT"/>
</dbReference>
<dbReference type="SUPFAM" id="SSF50465">
    <property type="entry name" value="EF-Tu/eEF-1alpha/eIF2-gamma C-terminal domain"/>
    <property type="match status" value="1"/>
</dbReference>
<dbReference type="PANTHER" id="PTHR43721">
    <property type="entry name" value="ELONGATION FACTOR TU-RELATED"/>
    <property type="match status" value="1"/>
</dbReference>
<dbReference type="NCBIfam" id="NF009373">
    <property type="entry name" value="PRK12736.1"/>
    <property type="match status" value="1"/>
</dbReference>
<evidence type="ECO:0000256" key="7">
    <source>
        <dbReference type="ARBA" id="ARBA00022917"/>
    </source>
</evidence>
<dbReference type="CDD" id="cd03697">
    <property type="entry name" value="EFTU_II"/>
    <property type="match status" value="1"/>
</dbReference>
<evidence type="ECO:0000256" key="9">
    <source>
        <dbReference type="ARBA" id="ARBA00029554"/>
    </source>
</evidence>
<evidence type="ECO:0000256" key="4">
    <source>
        <dbReference type="ARBA" id="ARBA00022768"/>
    </source>
</evidence>
<evidence type="ECO:0000256" key="6">
    <source>
        <dbReference type="ARBA" id="ARBA00022842"/>
    </source>
</evidence>
<evidence type="ECO:0000256" key="2">
    <source>
        <dbReference type="ARBA" id="ARBA00022490"/>
    </source>
</evidence>
<feature type="binding site" evidence="10">
    <location>
        <begin position="81"/>
        <end position="85"/>
    </location>
    <ligand>
        <name>GTP</name>
        <dbReference type="ChEBI" id="CHEBI:37565"/>
    </ligand>
</feature>
<comment type="similarity">
    <text evidence="1 10">Belongs to the TRAFAC class translation factor GTPase superfamily. Classic translation factor GTPase family. EF-Tu/EF-1A subfamily.</text>
</comment>
<dbReference type="GO" id="GO:0003746">
    <property type="term" value="F:translation elongation factor activity"/>
    <property type="evidence" value="ECO:0007669"/>
    <property type="project" value="UniProtKB-UniRule"/>
</dbReference>
<keyword evidence="5 10" id="KW-0378">Hydrolase</keyword>
<evidence type="ECO:0000256" key="5">
    <source>
        <dbReference type="ARBA" id="ARBA00022801"/>
    </source>
</evidence>
<proteinExistence type="inferred from homology"/>
<comment type="caution">
    <text evidence="12">The sequence shown here is derived from an EMBL/GenBank/DDBJ whole genome shotgun (WGS) entry which is preliminary data.</text>
</comment>
<dbReference type="EC" id="3.6.5.3" evidence="10"/>
<dbReference type="Proteomes" id="UP000628736">
    <property type="component" value="Unassembled WGS sequence"/>
</dbReference>
<dbReference type="SUPFAM" id="SSF50447">
    <property type="entry name" value="Translation proteins"/>
    <property type="match status" value="1"/>
</dbReference>
<keyword evidence="8 10" id="KW-0342">GTP-binding</keyword>
<dbReference type="EMBL" id="JACOPO010000004">
    <property type="protein sequence ID" value="MBC5722637.1"/>
    <property type="molecule type" value="Genomic_DNA"/>
</dbReference>
<dbReference type="PANTHER" id="PTHR43721:SF22">
    <property type="entry name" value="ELONGATION FACTOR TU, MITOCHONDRIAL"/>
    <property type="match status" value="1"/>
</dbReference>
<evidence type="ECO:0000259" key="11">
    <source>
        <dbReference type="PROSITE" id="PS51722"/>
    </source>
</evidence>
<evidence type="ECO:0000256" key="10">
    <source>
        <dbReference type="HAMAP-Rule" id="MF_00118"/>
    </source>
</evidence>
<dbReference type="CDD" id="cd03707">
    <property type="entry name" value="EFTU_III"/>
    <property type="match status" value="1"/>
</dbReference>
<dbReference type="InterPro" id="IPR031157">
    <property type="entry name" value="G_TR_CS"/>
</dbReference>
<name>A0A8J6J907_9FIRM</name>
<dbReference type="NCBIfam" id="NF009372">
    <property type="entry name" value="PRK12735.1"/>
    <property type="match status" value="1"/>
</dbReference>
<evidence type="ECO:0000256" key="3">
    <source>
        <dbReference type="ARBA" id="ARBA00022741"/>
    </source>
</evidence>
<evidence type="ECO:0000313" key="13">
    <source>
        <dbReference type="Proteomes" id="UP000628736"/>
    </source>
</evidence>
<dbReference type="InterPro" id="IPR027417">
    <property type="entry name" value="P-loop_NTPase"/>
</dbReference>
<dbReference type="FunFam" id="3.40.50.300:FF:000003">
    <property type="entry name" value="Elongation factor Tu"/>
    <property type="match status" value="1"/>
</dbReference>
<dbReference type="FunFam" id="2.40.30.10:FF:000001">
    <property type="entry name" value="Elongation factor Tu"/>
    <property type="match status" value="1"/>
</dbReference>
<dbReference type="InterPro" id="IPR009001">
    <property type="entry name" value="Transl_elong_EF1A/Init_IF2_C"/>
</dbReference>
<protein>
    <recommendedName>
        <fullName evidence="9 10">Elongation factor Tu</fullName>
        <shortName evidence="10">EF-Tu</shortName>
        <ecNumber evidence="10">3.6.5.3</ecNumber>
    </recommendedName>
</protein>
<feature type="binding site" evidence="10">
    <location>
        <begin position="19"/>
        <end position="26"/>
    </location>
    <ligand>
        <name>GTP</name>
        <dbReference type="ChEBI" id="CHEBI:37565"/>
    </ligand>
</feature>
<feature type="domain" description="Tr-type G" evidence="11">
    <location>
        <begin position="10"/>
        <end position="209"/>
    </location>
</feature>
<dbReference type="GO" id="GO:0003924">
    <property type="term" value="F:GTPase activity"/>
    <property type="evidence" value="ECO:0007669"/>
    <property type="project" value="UniProtKB-UniRule"/>
</dbReference>
<dbReference type="Pfam" id="PF00009">
    <property type="entry name" value="GTP_EFTU"/>
    <property type="match status" value="1"/>
</dbReference>
<keyword evidence="6 10" id="KW-0460">Magnesium</keyword>
<dbReference type="SUPFAM" id="SSF52540">
    <property type="entry name" value="P-loop containing nucleoside triphosphate hydrolases"/>
    <property type="match status" value="1"/>
</dbReference>
<evidence type="ECO:0000256" key="1">
    <source>
        <dbReference type="ARBA" id="ARBA00007249"/>
    </source>
</evidence>
<comment type="function">
    <text evidence="10">GTP hydrolase that promotes the GTP-dependent binding of aminoacyl-tRNA to the A-site of ribosomes during protein biosynthesis.</text>
</comment>
<keyword evidence="10" id="KW-0479">Metal-binding</keyword>
<dbReference type="AlphaFoldDB" id="A0A8J6J907"/>
<dbReference type="GO" id="GO:0000287">
    <property type="term" value="F:magnesium ion binding"/>
    <property type="evidence" value="ECO:0007669"/>
    <property type="project" value="UniProtKB-UniRule"/>
</dbReference>
<dbReference type="NCBIfam" id="TIGR00485">
    <property type="entry name" value="EF-Tu"/>
    <property type="match status" value="1"/>
</dbReference>
<dbReference type="InterPro" id="IPR033720">
    <property type="entry name" value="EFTU_2"/>
</dbReference>
<sequence>MAKAKFERTKPHVNIGTIGHVDHGKTTLTAAITKYLALQGKAQYEDYSSIDKAPEERERGITINTAHVEYETDKRHYAHVDCPGHADYIKNMITGAAQMDGAILVIAATDGPMAQTKEHILLARQVGVPAIVVFLNKCDQVDDEELLELVEMEVRETLSSYEFPGDEIPIIKGSALNALTCESGDVNDPDFACIKELMDAVDEYIPTPPRDDSLPFLMPVEDVFTISGRGTVATGRVERGQLKAGETVEIVGLSEEKKSTVVTSMEMFRKTLDFIEAGDNAGCLLRGIAKTDIERGQVLCKPGSIHPHTKFKGQVYVLSKDEGGRHTPFFNNYRPQFYFRTTDVTGIITLPEGTEMCMPGDNVDMDVELITPIAIEQGLRFAIREGGRTVGSGVVIGINE</sequence>
<reference evidence="12" key="1">
    <citation type="submission" date="2020-08" db="EMBL/GenBank/DDBJ databases">
        <title>Genome public.</title>
        <authorList>
            <person name="Liu C."/>
            <person name="Sun Q."/>
        </authorList>
    </citation>
    <scope>NUCLEOTIDE SEQUENCE</scope>
    <source>
        <strain evidence="12">NSJ-23</strain>
    </source>
</reference>
<dbReference type="RefSeq" id="WP_147570659.1">
    <property type="nucleotide sequence ID" value="NZ_JACOPO010000004.1"/>
</dbReference>
<comment type="catalytic activity">
    <reaction evidence="10">
        <text>GTP + H2O = GDP + phosphate + H(+)</text>
        <dbReference type="Rhea" id="RHEA:19669"/>
        <dbReference type="ChEBI" id="CHEBI:15377"/>
        <dbReference type="ChEBI" id="CHEBI:15378"/>
        <dbReference type="ChEBI" id="CHEBI:37565"/>
        <dbReference type="ChEBI" id="CHEBI:43474"/>
        <dbReference type="ChEBI" id="CHEBI:58189"/>
        <dbReference type="EC" id="3.6.5.3"/>
    </reaction>
</comment>
<keyword evidence="3 10" id="KW-0547">Nucleotide-binding</keyword>
<dbReference type="GO" id="GO:0005829">
    <property type="term" value="C:cytosol"/>
    <property type="evidence" value="ECO:0007669"/>
    <property type="project" value="TreeGrafter"/>
</dbReference>
<comment type="subcellular location">
    <subcellularLocation>
        <location evidence="10">Cytoplasm</location>
    </subcellularLocation>
</comment>
<dbReference type="PROSITE" id="PS51722">
    <property type="entry name" value="G_TR_2"/>
    <property type="match status" value="1"/>
</dbReference>
<dbReference type="InterPro" id="IPR005225">
    <property type="entry name" value="Small_GTP-bd"/>
</dbReference>
<keyword evidence="13" id="KW-1185">Reference proteome</keyword>
<keyword evidence="4 10" id="KW-0251">Elongation factor</keyword>
<dbReference type="Pfam" id="PF03144">
    <property type="entry name" value="GTP_EFTU_D2"/>
    <property type="match status" value="1"/>
</dbReference>
<dbReference type="InterPro" id="IPR000795">
    <property type="entry name" value="T_Tr_GTP-bd_dom"/>
</dbReference>